<keyword evidence="3" id="KW-1185">Reference proteome</keyword>
<dbReference type="EMBL" id="AYKW01000001">
    <property type="protein sequence ID" value="PIL37191.1"/>
    <property type="molecule type" value="Genomic_DNA"/>
</dbReference>
<name>A0A2G8STT6_9APHY</name>
<evidence type="ECO:0000313" key="2">
    <source>
        <dbReference type="EMBL" id="PIL37191.1"/>
    </source>
</evidence>
<accession>A0A2G8STT6</accession>
<keyword evidence="1" id="KW-1133">Transmembrane helix</keyword>
<organism evidence="2 3">
    <name type="scientific">Ganoderma sinense ZZ0214-1</name>
    <dbReference type="NCBI Taxonomy" id="1077348"/>
    <lineage>
        <taxon>Eukaryota</taxon>
        <taxon>Fungi</taxon>
        <taxon>Dikarya</taxon>
        <taxon>Basidiomycota</taxon>
        <taxon>Agaricomycotina</taxon>
        <taxon>Agaricomycetes</taxon>
        <taxon>Polyporales</taxon>
        <taxon>Polyporaceae</taxon>
        <taxon>Ganoderma</taxon>
    </lineage>
</organism>
<feature type="transmembrane region" description="Helical" evidence="1">
    <location>
        <begin position="64"/>
        <end position="84"/>
    </location>
</feature>
<protein>
    <submittedName>
        <fullName evidence="2">Uncharacterized protein</fullName>
    </submittedName>
</protein>
<dbReference type="AlphaFoldDB" id="A0A2G8STT6"/>
<keyword evidence="1" id="KW-0472">Membrane</keyword>
<sequence length="106" mass="11883">MRLSGRRREANSPAAFPGMQAWTGLWRTRTSRRTGTRGGARAGRFSCGGGVAGGRRRRGEQGKVLEFGIRLEVPVGICVFVVVVRKMWWRGFWLNAFARSTVEKLE</sequence>
<keyword evidence="1" id="KW-0812">Transmembrane</keyword>
<reference evidence="2 3" key="1">
    <citation type="journal article" date="2015" name="Sci. Rep.">
        <title>Chromosome-level genome map provides insights into diverse defense mechanisms in the medicinal fungus Ganoderma sinense.</title>
        <authorList>
            <person name="Zhu Y."/>
            <person name="Xu J."/>
            <person name="Sun C."/>
            <person name="Zhou S."/>
            <person name="Xu H."/>
            <person name="Nelson D.R."/>
            <person name="Qian J."/>
            <person name="Song J."/>
            <person name="Luo H."/>
            <person name="Xiang L."/>
            <person name="Li Y."/>
            <person name="Xu Z."/>
            <person name="Ji A."/>
            <person name="Wang L."/>
            <person name="Lu S."/>
            <person name="Hayward A."/>
            <person name="Sun W."/>
            <person name="Li X."/>
            <person name="Schwartz D.C."/>
            <person name="Wang Y."/>
            <person name="Chen S."/>
        </authorList>
    </citation>
    <scope>NUCLEOTIDE SEQUENCE [LARGE SCALE GENOMIC DNA]</scope>
    <source>
        <strain evidence="2 3">ZZ0214-1</strain>
    </source>
</reference>
<dbReference type="Proteomes" id="UP000230002">
    <property type="component" value="Unassembled WGS sequence"/>
</dbReference>
<evidence type="ECO:0000256" key="1">
    <source>
        <dbReference type="SAM" id="Phobius"/>
    </source>
</evidence>
<proteinExistence type="predicted"/>
<gene>
    <name evidence="2" type="ORF">GSI_00884</name>
</gene>
<comment type="caution">
    <text evidence="2">The sequence shown here is derived from an EMBL/GenBank/DDBJ whole genome shotgun (WGS) entry which is preliminary data.</text>
</comment>
<evidence type="ECO:0000313" key="3">
    <source>
        <dbReference type="Proteomes" id="UP000230002"/>
    </source>
</evidence>